<dbReference type="InterPro" id="IPR011333">
    <property type="entry name" value="SKP1/BTB/POZ_sf"/>
</dbReference>
<sequence>MVQPASKPPVRPQPSPSSLPKIQLRPPPEVQAQVQSQPFPPPPPPPLPEAILHPKAQSQSRPQPQRASTGPGNNPVTAPRPRLPALRGSTGSIILPPRPHSAESTCPKHSLYYMQESMIVLKVDGSLYRVHKYLLEHHSDFFRGFLSNDADAMGHSDDCPIPLPDNVSQQAFDILLGFLYTGIYDPTSVSLQGWVTLLRISALLQFHKVRQYAIRELTARRTSLAAVDAILLAKEHDIASWLGPAYADLVRRPASLDDDEAERLGARTTAQIGRAREMLRQEEYAQCQQRKYGARYTPPERPDEQLVARAVNEVFQLPGATSDTQ</sequence>
<dbReference type="Gene3D" id="3.30.710.10">
    <property type="entry name" value="Potassium Channel Kv1.1, Chain A"/>
    <property type="match status" value="1"/>
</dbReference>
<dbReference type="STRING" id="1314778.A0A5C3NZL8"/>
<evidence type="ECO:0000256" key="1">
    <source>
        <dbReference type="SAM" id="MobiDB-lite"/>
    </source>
</evidence>
<feature type="region of interest" description="Disordered" evidence="1">
    <location>
        <begin position="1"/>
        <end position="101"/>
    </location>
</feature>
<feature type="compositionally biased region" description="Pro residues" evidence="1">
    <location>
        <begin position="38"/>
        <end position="48"/>
    </location>
</feature>
<dbReference type="CDD" id="cd18186">
    <property type="entry name" value="BTB_POZ_ZBTB_KLHL-like"/>
    <property type="match status" value="1"/>
</dbReference>
<gene>
    <name evidence="3" type="ORF">K466DRAFT_499478</name>
</gene>
<dbReference type="EMBL" id="ML211440">
    <property type="protein sequence ID" value="TFK82886.1"/>
    <property type="molecule type" value="Genomic_DNA"/>
</dbReference>
<accession>A0A5C3NZL8</accession>
<feature type="compositionally biased region" description="Pro residues" evidence="1">
    <location>
        <begin position="1"/>
        <end position="17"/>
    </location>
</feature>
<proteinExistence type="predicted"/>
<dbReference type="InterPro" id="IPR000210">
    <property type="entry name" value="BTB/POZ_dom"/>
</dbReference>
<organism evidence="3 4">
    <name type="scientific">Polyporus arcularius HHB13444</name>
    <dbReference type="NCBI Taxonomy" id="1314778"/>
    <lineage>
        <taxon>Eukaryota</taxon>
        <taxon>Fungi</taxon>
        <taxon>Dikarya</taxon>
        <taxon>Basidiomycota</taxon>
        <taxon>Agaricomycotina</taxon>
        <taxon>Agaricomycetes</taxon>
        <taxon>Polyporales</taxon>
        <taxon>Polyporaceae</taxon>
        <taxon>Polyporus</taxon>
    </lineage>
</organism>
<keyword evidence="4" id="KW-1185">Reference proteome</keyword>
<dbReference type="InParanoid" id="A0A5C3NZL8"/>
<protein>
    <recommendedName>
        <fullName evidence="2">BTB domain-containing protein</fullName>
    </recommendedName>
</protein>
<dbReference type="AlphaFoldDB" id="A0A5C3NZL8"/>
<dbReference type="SMART" id="SM00225">
    <property type="entry name" value="BTB"/>
    <property type="match status" value="1"/>
</dbReference>
<feature type="domain" description="BTB" evidence="2">
    <location>
        <begin position="117"/>
        <end position="188"/>
    </location>
</feature>
<dbReference type="Pfam" id="PF00651">
    <property type="entry name" value="BTB"/>
    <property type="match status" value="1"/>
</dbReference>
<evidence type="ECO:0000259" key="2">
    <source>
        <dbReference type="PROSITE" id="PS50097"/>
    </source>
</evidence>
<dbReference type="Proteomes" id="UP000308197">
    <property type="component" value="Unassembled WGS sequence"/>
</dbReference>
<name>A0A5C3NZL8_9APHY</name>
<evidence type="ECO:0000313" key="3">
    <source>
        <dbReference type="EMBL" id="TFK82886.1"/>
    </source>
</evidence>
<evidence type="ECO:0000313" key="4">
    <source>
        <dbReference type="Proteomes" id="UP000308197"/>
    </source>
</evidence>
<dbReference type="SUPFAM" id="SSF54695">
    <property type="entry name" value="POZ domain"/>
    <property type="match status" value="1"/>
</dbReference>
<reference evidence="3 4" key="1">
    <citation type="journal article" date="2019" name="Nat. Ecol. Evol.">
        <title>Megaphylogeny resolves global patterns of mushroom evolution.</title>
        <authorList>
            <person name="Varga T."/>
            <person name="Krizsan K."/>
            <person name="Foldi C."/>
            <person name="Dima B."/>
            <person name="Sanchez-Garcia M."/>
            <person name="Sanchez-Ramirez S."/>
            <person name="Szollosi G.J."/>
            <person name="Szarkandi J.G."/>
            <person name="Papp V."/>
            <person name="Albert L."/>
            <person name="Andreopoulos W."/>
            <person name="Angelini C."/>
            <person name="Antonin V."/>
            <person name="Barry K.W."/>
            <person name="Bougher N.L."/>
            <person name="Buchanan P."/>
            <person name="Buyck B."/>
            <person name="Bense V."/>
            <person name="Catcheside P."/>
            <person name="Chovatia M."/>
            <person name="Cooper J."/>
            <person name="Damon W."/>
            <person name="Desjardin D."/>
            <person name="Finy P."/>
            <person name="Geml J."/>
            <person name="Haridas S."/>
            <person name="Hughes K."/>
            <person name="Justo A."/>
            <person name="Karasinski D."/>
            <person name="Kautmanova I."/>
            <person name="Kiss B."/>
            <person name="Kocsube S."/>
            <person name="Kotiranta H."/>
            <person name="LaButti K.M."/>
            <person name="Lechner B.E."/>
            <person name="Liimatainen K."/>
            <person name="Lipzen A."/>
            <person name="Lukacs Z."/>
            <person name="Mihaltcheva S."/>
            <person name="Morgado L.N."/>
            <person name="Niskanen T."/>
            <person name="Noordeloos M.E."/>
            <person name="Ohm R.A."/>
            <person name="Ortiz-Santana B."/>
            <person name="Ovrebo C."/>
            <person name="Racz N."/>
            <person name="Riley R."/>
            <person name="Savchenko A."/>
            <person name="Shiryaev A."/>
            <person name="Soop K."/>
            <person name="Spirin V."/>
            <person name="Szebenyi C."/>
            <person name="Tomsovsky M."/>
            <person name="Tulloss R.E."/>
            <person name="Uehling J."/>
            <person name="Grigoriev I.V."/>
            <person name="Vagvolgyi C."/>
            <person name="Papp T."/>
            <person name="Martin F.M."/>
            <person name="Miettinen O."/>
            <person name="Hibbett D.S."/>
            <person name="Nagy L.G."/>
        </authorList>
    </citation>
    <scope>NUCLEOTIDE SEQUENCE [LARGE SCALE GENOMIC DNA]</scope>
    <source>
        <strain evidence="3 4">HHB13444</strain>
    </source>
</reference>
<feature type="compositionally biased region" description="Low complexity" evidence="1">
    <location>
        <begin position="56"/>
        <end position="68"/>
    </location>
</feature>
<dbReference type="PROSITE" id="PS50097">
    <property type="entry name" value="BTB"/>
    <property type="match status" value="1"/>
</dbReference>